<dbReference type="AlphaFoldDB" id="A0A286UV54"/>
<dbReference type="InParanoid" id="A0A286UV54"/>
<dbReference type="EMBL" id="NBII01000001">
    <property type="protein sequence ID" value="PAV23451.1"/>
    <property type="molecule type" value="Genomic_DNA"/>
</dbReference>
<protein>
    <submittedName>
        <fullName evidence="1">Uncharacterized protein</fullName>
    </submittedName>
</protein>
<keyword evidence="2" id="KW-1185">Reference proteome</keyword>
<evidence type="ECO:0000313" key="1">
    <source>
        <dbReference type="EMBL" id="PAV23451.1"/>
    </source>
</evidence>
<proteinExistence type="predicted"/>
<sequence>MDELHELNASQDEKLQVVIRLREALFKGGMISGYSRAISALIALYEVTPPELRDNTLIRQVNDEKVSDLVQQVPA</sequence>
<dbReference type="Proteomes" id="UP000217199">
    <property type="component" value="Unassembled WGS sequence"/>
</dbReference>
<gene>
    <name evidence="1" type="ORF">PNOK_0051900</name>
</gene>
<accession>A0A286UV54</accession>
<dbReference type="OrthoDB" id="5537330at2759"/>
<name>A0A286UV54_9AGAM</name>
<evidence type="ECO:0000313" key="2">
    <source>
        <dbReference type="Proteomes" id="UP000217199"/>
    </source>
</evidence>
<comment type="caution">
    <text evidence="1">The sequence shown here is derived from an EMBL/GenBank/DDBJ whole genome shotgun (WGS) entry which is preliminary data.</text>
</comment>
<reference evidence="1 2" key="1">
    <citation type="journal article" date="2017" name="Mol. Ecol.">
        <title>Comparative and population genomic landscape of Phellinus noxius: A hypervariable fungus causing root rot in trees.</title>
        <authorList>
            <person name="Chung C.L."/>
            <person name="Lee T.J."/>
            <person name="Akiba M."/>
            <person name="Lee H.H."/>
            <person name="Kuo T.H."/>
            <person name="Liu D."/>
            <person name="Ke H.M."/>
            <person name="Yokoi T."/>
            <person name="Roa M.B."/>
            <person name="Lu M.J."/>
            <person name="Chang Y.Y."/>
            <person name="Ann P.J."/>
            <person name="Tsai J.N."/>
            <person name="Chen C.Y."/>
            <person name="Tzean S.S."/>
            <person name="Ota Y."/>
            <person name="Hattori T."/>
            <person name="Sahashi N."/>
            <person name="Liou R.F."/>
            <person name="Kikuchi T."/>
            <person name="Tsai I.J."/>
        </authorList>
    </citation>
    <scope>NUCLEOTIDE SEQUENCE [LARGE SCALE GENOMIC DNA]</scope>
    <source>
        <strain evidence="1 2">FFPRI411160</strain>
    </source>
</reference>
<organism evidence="1 2">
    <name type="scientific">Pyrrhoderma noxium</name>
    <dbReference type="NCBI Taxonomy" id="2282107"/>
    <lineage>
        <taxon>Eukaryota</taxon>
        <taxon>Fungi</taxon>
        <taxon>Dikarya</taxon>
        <taxon>Basidiomycota</taxon>
        <taxon>Agaricomycotina</taxon>
        <taxon>Agaricomycetes</taxon>
        <taxon>Hymenochaetales</taxon>
        <taxon>Hymenochaetaceae</taxon>
        <taxon>Pyrrhoderma</taxon>
    </lineage>
</organism>